<feature type="compositionally biased region" description="Low complexity" evidence="3">
    <location>
        <begin position="364"/>
        <end position="375"/>
    </location>
</feature>
<protein>
    <recommendedName>
        <fullName evidence="2">Casein kinase I</fullName>
        <ecNumber evidence="1">2.7.11.1</ecNumber>
    </recommendedName>
</protein>
<sequence length="411" mass="46464">MSSLEGSVLDGKWRVGHLLGVGACAQVYAASACDDEKSNDVFVIKASKLSRNKEQKRLADTLFQEHLVYDQICNRYSRYFAHKYKYGEEKGWRYLVMERLGHQISECEKYSVAQICSIGYDMVCALEILHSNGYVYADMKPENIMIGGINASSLYEARLIDFGLATRFRAAMTGLQREGSAFHVGTARFRGVESHANRLQPSRQNDCEALGHVLLSLANNGVLPWDRVETDEIKLIAKKQQLLQPQNTVAACSAIPDALHEPLTHFLTICRNTSHQETPDYTALKQCFDLRHTLHLPTDKKKRKRRLVDQPSFHYPKAQPDTLPKTSRYIKEQDSYETKAMSNVRTRSKNSQIESTRANEQTSRRASSRTTTTTTKPLPASVGVLKPTSRENLLALARAPNQGVKRSRTRR</sequence>
<dbReference type="PROSITE" id="PS00108">
    <property type="entry name" value="PROTEIN_KINASE_ST"/>
    <property type="match status" value="1"/>
</dbReference>
<feature type="compositionally biased region" description="Polar residues" evidence="3">
    <location>
        <begin position="340"/>
        <end position="361"/>
    </location>
</feature>
<dbReference type="GO" id="GO:0005524">
    <property type="term" value="F:ATP binding"/>
    <property type="evidence" value="ECO:0007669"/>
    <property type="project" value="InterPro"/>
</dbReference>
<dbReference type="AlphaFoldDB" id="A0A7S3JYC0"/>
<evidence type="ECO:0000256" key="1">
    <source>
        <dbReference type="ARBA" id="ARBA00012513"/>
    </source>
</evidence>
<dbReference type="PROSITE" id="PS50011">
    <property type="entry name" value="PROTEIN_KINASE_DOM"/>
    <property type="match status" value="1"/>
</dbReference>
<dbReference type="InterPro" id="IPR011009">
    <property type="entry name" value="Kinase-like_dom_sf"/>
</dbReference>
<gene>
    <name evidence="5" type="ORF">ALAG00032_LOCUS6962</name>
</gene>
<dbReference type="EC" id="2.7.11.1" evidence="1"/>
<reference evidence="5" key="1">
    <citation type="submission" date="2021-01" db="EMBL/GenBank/DDBJ databases">
        <authorList>
            <person name="Corre E."/>
            <person name="Pelletier E."/>
            <person name="Niang G."/>
            <person name="Scheremetjew M."/>
            <person name="Finn R."/>
            <person name="Kale V."/>
            <person name="Holt S."/>
            <person name="Cochrane G."/>
            <person name="Meng A."/>
            <person name="Brown T."/>
            <person name="Cohen L."/>
        </authorList>
    </citation>
    <scope>NUCLEOTIDE SEQUENCE</scope>
    <source>
        <strain evidence="5">CCMP1510</strain>
    </source>
</reference>
<evidence type="ECO:0000256" key="2">
    <source>
        <dbReference type="ARBA" id="ARBA00023860"/>
    </source>
</evidence>
<dbReference type="InterPro" id="IPR008271">
    <property type="entry name" value="Ser/Thr_kinase_AS"/>
</dbReference>
<proteinExistence type="predicted"/>
<dbReference type="SMART" id="SM00220">
    <property type="entry name" value="S_TKc"/>
    <property type="match status" value="1"/>
</dbReference>
<evidence type="ECO:0000313" key="5">
    <source>
        <dbReference type="EMBL" id="CAE0366218.1"/>
    </source>
</evidence>
<evidence type="ECO:0000259" key="4">
    <source>
        <dbReference type="PROSITE" id="PS50011"/>
    </source>
</evidence>
<dbReference type="GO" id="GO:0004674">
    <property type="term" value="F:protein serine/threonine kinase activity"/>
    <property type="evidence" value="ECO:0007669"/>
    <property type="project" value="UniProtKB-EC"/>
</dbReference>
<dbReference type="InterPro" id="IPR000719">
    <property type="entry name" value="Prot_kinase_dom"/>
</dbReference>
<evidence type="ECO:0000256" key="3">
    <source>
        <dbReference type="SAM" id="MobiDB-lite"/>
    </source>
</evidence>
<dbReference type="PANTHER" id="PTHR11909">
    <property type="entry name" value="CASEIN KINASE-RELATED"/>
    <property type="match status" value="1"/>
</dbReference>
<dbReference type="EMBL" id="HBIJ01009984">
    <property type="protein sequence ID" value="CAE0366218.1"/>
    <property type="molecule type" value="Transcribed_RNA"/>
</dbReference>
<name>A0A7S3JYC0_9STRA</name>
<organism evidence="5">
    <name type="scientific">Aureoumbra lagunensis</name>
    <dbReference type="NCBI Taxonomy" id="44058"/>
    <lineage>
        <taxon>Eukaryota</taxon>
        <taxon>Sar</taxon>
        <taxon>Stramenopiles</taxon>
        <taxon>Ochrophyta</taxon>
        <taxon>Pelagophyceae</taxon>
        <taxon>Pelagomonadales</taxon>
        <taxon>Aureoumbra</taxon>
    </lineage>
</organism>
<accession>A0A7S3JYC0</accession>
<dbReference type="SUPFAM" id="SSF56112">
    <property type="entry name" value="Protein kinase-like (PK-like)"/>
    <property type="match status" value="1"/>
</dbReference>
<dbReference type="InterPro" id="IPR050235">
    <property type="entry name" value="CK1_Ser-Thr_kinase"/>
</dbReference>
<feature type="domain" description="Protein kinase" evidence="4">
    <location>
        <begin position="13"/>
        <end position="295"/>
    </location>
</feature>
<dbReference type="Pfam" id="PF00069">
    <property type="entry name" value="Pkinase"/>
    <property type="match status" value="1"/>
</dbReference>
<feature type="region of interest" description="Disordered" evidence="3">
    <location>
        <begin position="300"/>
        <end position="411"/>
    </location>
</feature>
<dbReference type="Gene3D" id="1.10.510.10">
    <property type="entry name" value="Transferase(Phosphotransferase) domain 1"/>
    <property type="match status" value="1"/>
</dbReference>